<accession>A0A914PVE7</accession>
<dbReference type="Gene3D" id="3.10.100.10">
    <property type="entry name" value="Mannose-Binding Protein A, subunit A"/>
    <property type="match status" value="2"/>
</dbReference>
<dbReference type="InterPro" id="IPR001304">
    <property type="entry name" value="C-type_lectin-like"/>
</dbReference>
<feature type="signal peptide" evidence="1">
    <location>
        <begin position="1"/>
        <end position="17"/>
    </location>
</feature>
<dbReference type="InterPro" id="IPR016186">
    <property type="entry name" value="C-type_lectin-like/link_sf"/>
</dbReference>
<dbReference type="PANTHER" id="PTHR22803">
    <property type="entry name" value="MANNOSE, PHOSPHOLIPASE, LECTIN RECEPTOR RELATED"/>
    <property type="match status" value="1"/>
</dbReference>
<keyword evidence="1" id="KW-0732">Signal</keyword>
<evidence type="ECO:0000256" key="1">
    <source>
        <dbReference type="SAM" id="SignalP"/>
    </source>
</evidence>
<dbReference type="CDD" id="cd00037">
    <property type="entry name" value="CLECT"/>
    <property type="match status" value="2"/>
</dbReference>
<dbReference type="SMART" id="SM00034">
    <property type="entry name" value="CLECT"/>
    <property type="match status" value="1"/>
</dbReference>
<organism evidence="3 4">
    <name type="scientific">Panagrolaimus davidi</name>
    <dbReference type="NCBI Taxonomy" id="227884"/>
    <lineage>
        <taxon>Eukaryota</taxon>
        <taxon>Metazoa</taxon>
        <taxon>Ecdysozoa</taxon>
        <taxon>Nematoda</taxon>
        <taxon>Chromadorea</taxon>
        <taxon>Rhabditida</taxon>
        <taxon>Tylenchina</taxon>
        <taxon>Panagrolaimomorpha</taxon>
        <taxon>Panagrolaimoidea</taxon>
        <taxon>Panagrolaimidae</taxon>
        <taxon>Panagrolaimus</taxon>
    </lineage>
</organism>
<proteinExistence type="predicted"/>
<evidence type="ECO:0000313" key="4">
    <source>
        <dbReference type="WBParaSite" id="PDA_v2.g2272.t1"/>
    </source>
</evidence>
<reference evidence="4" key="1">
    <citation type="submission" date="2022-11" db="UniProtKB">
        <authorList>
            <consortium name="WormBaseParasite"/>
        </authorList>
    </citation>
    <scope>IDENTIFICATION</scope>
</reference>
<dbReference type="InterPro" id="IPR050111">
    <property type="entry name" value="C-type_lectin/snaclec_domain"/>
</dbReference>
<evidence type="ECO:0000313" key="3">
    <source>
        <dbReference type="Proteomes" id="UP000887578"/>
    </source>
</evidence>
<sequence>MLYFKLLLLFFVAFAIAKNDCPEGSFLSEFSPSNCYIFQKEKLNWNDAGKVCEKFGGHLAFPQNLFEAVLFGARASNMLFTDFWINFVNSSVLTNIDGSPFKYETWLMWDTNGPKNLNNQRCAAVTASSQKWKYSDCSDLKPFLCQIERNIPSNEWIPFNATGYQYKVFNYTTTWKIAQLICKQENSNLISIHSKQEMIFATGFL</sequence>
<evidence type="ECO:0000259" key="2">
    <source>
        <dbReference type="PROSITE" id="PS50041"/>
    </source>
</evidence>
<feature type="domain" description="C-type lectin" evidence="2">
    <location>
        <begin position="31"/>
        <end position="146"/>
    </location>
</feature>
<dbReference type="InterPro" id="IPR016187">
    <property type="entry name" value="CTDL_fold"/>
</dbReference>
<feature type="chain" id="PRO_5037525020" evidence="1">
    <location>
        <begin position="18"/>
        <end position="205"/>
    </location>
</feature>
<dbReference type="Pfam" id="PF00059">
    <property type="entry name" value="Lectin_C"/>
    <property type="match status" value="1"/>
</dbReference>
<keyword evidence="3" id="KW-1185">Reference proteome</keyword>
<dbReference type="SUPFAM" id="SSF56436">
    <property type="entry name" value="C-type lectin-like"/>
    <property type="match status" value="2"/>
</dbReference>
<dbReference type="PROSITE" id="PS50041">
    <property type="entry name" value="C_TYPE_LECTIN_2"/>
    <property type="match status" value="1"/>
</dbReference>
<dbReference type="AlphaFoldDB" id="A0A914PVE7"/>
<name>A0A914PVE7_9BILA</name>
<dbReference type="Proteomes" id="UP000887578">
    <property type="component" value="Unplaced"/>
</dbReference>
<dbReference type="WBParaSite" id="PDA_v2.g2272.t1">
    <property type="protein sequence ID" value="PDA_v2.g2272.t1"/>
    <property type="gene ID" value="PDA_v2.g2272"/>
</dbReference>
<protein>
    <submittedName>
        <fullName evidence="4">C-type lectin domain-containing protein</fullName>
    </submittedName>
</protein>